<evidence type="ECO:0000313" key="1">
    <source>
        <dbReference type="EMBL" id="KAJ4466163.1"/>
    </source>
</evidence>
<dbReference type="AlphaFoldDB" id="A0A9W8ZT82"/>
<comment type="caution">
    <text evidence="1">The sequence shown here is derived from an EMBL/GenBank/DDBJ whole genome shotgun (WGS) entry which is preliminary data.</text>
</comment>
<proteinExistence type="predicted"/>
<reference evidence="1" key="1">
    <citation type="submission" date="2022-08" db="EMBL/GenBank/DDBJ databases">
        <authorList>
            <consortium name="DOE Joint Genome Institute"/>
            <person name="Min B."/>
            <person name="Riley R."/>
            <person name="Sierra-Patev S."/>
            <person name="Naranjo-Ortiz M."/>
            <person name="Looney B."/>
            <person name="Konkel Z."/>
            <person name="Slot J.C."/>
            <person name="Sakamoto Y."/>
            <person name="Steenwyk J.L."/>
            <person name="Rokas A."/>
            <person name="Carro J."/>
            <person name="Camarero S."/>
            <person name="Ferreira P."/>
            <person name="Molpeceres G."/>
            <person name="Ruiz-Duenas F.J."/>
            <person name="Serrano A."/>
            <person name="Henrissat B."/>
            <person name="Drula E."/>
            <person name="Hughes K.W."/>
            <person name="Mata J.L."/>
            <person name="Ishikawa N.K."/>
            <person name="Vargas-Isla R."/>
            <person name="Ushijima S."/>
            <person name="Smith C.A."/>
            <person name="Ahrendt S."/>
            <person name="Andreopoulos W."/>
            <person name="He G."/>
            <person name="Labutti K."/>
            <person name="Lipzen A."/>
            <person name="Ng V."/>
            <person name="Sandor L."/>
            <person name="Barry K."/>
            <person name="Martinez A.T."/>
            <person name="Xiao Y."/>
            <person name="Gibbons J.G."/>
            <person name="Terashima K."/>
            <person name="Hibbett D.S."/>
            <person name="Grigoriev I.V."/>
        </authorList>
    </citation>
    <scope>NUCLEOTIDE SEQUENCE</scope>
    <source>
        <strain evidence="1">Sp2 HRB7682 ss15</strain>
    </source>
</reference>
<name>A0A9W8ZT82_9AGAR</name>
<accession>A0A9W8ZT82</accession>
<gene>
    <name evidence="1" type="ORF">C8J55DRAFT_565878</name>
</gene>
<evidence type="ECO:0000313" key="2">
    <source>
        <dbReference type="Proteomes" id="UP001150238"/>
    </source>
</evidence>
<organism evidence="1 2">
    <name type="scientific">Lentinula lateritia</name>
    <dbReference type="NCBI Taxonomy" id="40482"/>
    <lineage>
        <taxon>Eukaryota</taxon>
        <taxon>Fungi</taxon>
        <taxon>Dikarya</taxon>
        <taxon>Basidiomycota</taxon>
        <taxon>Agaricomycotina</taxon>
        <taxon>Agaricomycetes</taxon>
        <taxon>Agaricomycetidae</taxon>
        <taxon>Agaricales</taxon>
        <taxon>Marasmiineae</taxon>
        <taxon>Omphalotaceae</taxon>
        <taxon>Lentinula</taxon>
    </lineage>
</organism>
<protein>
    <submittedName>
        <fullName evidence="1">Uncharacterized protein</fullName>
    </submittedName>
</protein>
<dbReference type="Proteomes" id="UP001150238">
    <property type="component" value="Unassembled WGS sequence"/>
</dbReference>
<reference evidence="1" key="2">
    <citation type="journal article" date="2023" name="Proc. Natl. Acad. Sci. U.S.A.">
        <title>A global phylogenomic analysis of the shiitake genus Lentinula.</title>
        <authorList>
            <person name="Sierra-Patev S."/>
            <person name="Min B."/>
            <person name="Naranjo-Ortiz M."/>
            <person name="Looney B."/>
            <person name="Konkel Z."/>
            <person name="Slot J.C."/>
            <person name="Sakamoto Y."/>
            <person name="Steenwyk J.L."/>
            <person name="Rokas A."/>
            <person name="Carro J."/>
            <person name="Camarero S."/>
            <person name="Ferreira P."/>
            <person name="Molpeceres G."/>
            <person name="Ruiz-Duenas F.J."/>
            <person name="Serrano A."/>
            <person name="Henrissat B."/>
            <person name="Drula E."/>
            <person name="Hughes K.W."/>
            <person name="Mata J.L."/>
            <person name="Ishikawa N.K."/>
            <person name="Vargas-Isla R."/>
            <person name="Ushijima S."/>
            <person name="Smith C.A."/>
            <person name="Donoghue J."/>
            <person name="Ahrendt S."/>
            <person name="Andreopoulos W."/>
            <person name="He G."/>
            <person name="LaButti K."/>
            <person name="Lipzen A."/>
            <person name="Ng V."/>
            <person name="Riley R."/>
            <person name="Sandor L."/>
            <person name="Barry K."/>
            <person name="Martinez A.T."/>
            <person name="Xiao Y."/>
            <person name="Gibbons J.G."/>
            <person name="Terashima K."/>
            <person name="Grigoriev I.V."/>
            <person name="Hibbett D."/>
        </authorList>
    </citation>
    <scope>NUCLEOTIDE SEQUENCE</scope>
    <source>
        <strain evidence="1">Sp2 HRB7682 ss15</strain>
    </source>
</reference>
<dbReference type="EMBL" id="JANVFS010000046">
    <property type="protein sequence ID" value="KAJ4466163.1"/>
    <property type="molecule type" value="Genomic_DNA"/>
</dbReference>
<sequence>MASLPPVLLTRCSAMQDTVAPIFTRHRAAVAALNLASLSELPFANETYLGIYCPTETDLAIGFDSVALTTTPKTPDLSDDSDSDIKFHPPAYQPITMPSVLSSFLDGSVTYAKRKPSTGGMPGTMTVGKITIETLEAAKKDLRIFLTNNCKLMPADYVSRCLNVWEDLRVSNWIEQNYEKFSELSFEDFFIAVRDRVLDPDWRDSTFRKMRAIHMPDDLSTSASDLAVSLLILNGYLKGTRSYQSDELLKSMLEAAIDPGLYHAFTKEVEDQASNPNHGIHSKDFNTFTRALQSLDHSRHIQL</sequence>